<organism evidence="4 5">
    <name type="scientific">Nicotiana attenuata</name>
    <name type="common">Coyote tobacco</name>
    <dbReference type="NCBI Taxonomy" id="49451"/>
    <lineage>
        <taxon>Eukaryota</taxon>
        <taxon>Viridiplantae</taxon>
        <taxon>Streptophyta</taxon>
        <taxon>Embryophyta</taxon>
        <taxon>Tracheophyta</taxon>
        <taxon>Spermatophyta</taxon>
        <taxon>Magnoliopsida</taxon>
        <taxon>eudicotyledons</taxon>
        <taxon>Gunneridae</taxon>
        <taxon>Pentapetalae</taxon>
        <taxon>asterids</taxon>
        <taxon>lamiids</taxon>
        <taxon>Solanales</taxon>
        <taxon>Solanaceae</taxon>
        <taxon>Nicotianoideae</taxon>
        <taxon>Nicotianeae</taxon>
        <taxon>Nicotiana</taxon>
    </lineage>
</organism>
<evidence type="ECO:0000313" key="4">
    <source>
        <dbReference type="EMBL" id="OIT26536.1"/>
    </source>
</evidence>
<dbReference type="PANTHER" id="PTHR48258:SF12">
    <property type="entry name" value="TRANSPOSON PROTEIN, CACTA, EN_SPM SUB-CLASS"/>
    <property type="match status" value="1"/>
</dbReference>
<gene>
    <name evidence="4" type="ORF">A4A49_41017</name>
</gene>
<dbReference type="AlphaFoldDB" id="A0A1J6KNU0"/>
<evidence type="ECO:0000256" key="1">
    <source>
        <dbReference type="SAM" id="MobiDB-lite"/>
    </source>
</evidence>
<dbReference type="Pfam" id="PF13952">
    <property type="entry name" value="DUF4216"/>
    <property type="match status" value="1"/>
</dbReference>
<dbReference type="Pfam" id="PF13960">
    <property type="entry name" value="DUF4218"/>
    <property type="match status" value="1"/>
</dbReference>
<keyword evidence="5" id="KW-1185">Reference proteome</keyword>
<dbReference type="EMBL" id="MJEQ01002778">
    <property type="protein sequence ID" value="OIT26536.1"/>
    <property type="molecule type" value="Genomic_DNA"/>
</dbReference>
<dbReference type="Pfam" id="PF02992">
    <property type="entry name" value="Transposase_21"/>
    <property type="match status" value="2"/>
</dbReference>
<comment type="caution">
    <text evidence="4">The sequence shown here is derived from an EMBL/GenBank/DDBJ whole genome shotgun (WGS) entry which is preliminary data.</text>
</comment>
<evidence type="ECO:0000259" key="2">
    <source>
        <dbReference type="Pfam" id="PF13952"/>
    </source>
</evidence>
<feature type="region of interest" description="Disordered" evidence="1">
    <location>
        <begin position="649"/>
        <end position="751"/>
    </location>
</feature>
<feature type="compositionally biased region" description="Polar residues" evidence="1">
    <location>
        <begin position="676"/>
        <end position="701"/>
    </location>
</feature>
<feature type="domain" description="DUF4218" evidence="3">
    <location>
        <begin position="344"/>
        <end position="407"/>
    </location>
</feature>
<dbReference type="InterPro" id="IPR004242">
    <property type="entry name" value="Transposase_21"/>
</dbReference>
<accession>A0A1J6KNU0</accession>
<feature type="compositionally biased region" description="Low complexity" evidence="1">
    <location>
        <begin position="666"/>
        <end position="675"/>
    </location>
</feature>
<dbReference type="OMA" id="YENEPYR"/>
<dbReference type="InterPro" id="IPR025452">
    <property type="entry name" value="DUF4218"/>
</dbReference>
<reference evidence="4" key="1">
    <citation type="submission" date="2016-11" db="EMBL/GenBank/DDBJ databases">
        <title>The genome of Nicotiana attenuata.</title>
        <authorList>
            <person name="Xu S."/>
            <person name="Brockmoeller T."/>
            <person name="Gaquerel E."/>
            <person name="Navarro A."/>
            <person name="Kuhl H."/>
            <person name="Gase K."/>
            <person name="Ling Z."/>
            <person name="Zhou W."/>
            <person name="Kreitzer C."/>
            <person name="Stanke M."/>
            <person name="Tang H."/>
            <person name="Lyons E."/>
            <person name="Pandey P."/>
            <person name="Pandey S.P."/>
            <person name="Timmermann B."/>
            <person name="Baldwin I.T."/>
        </authorList>
    </citation>
    <scope>NUCLEOTIDE SEQUENCE [LARGE SCALE GENOMIC DNA]</scope>
    <source>
        <strain evidence="4">UT</strain>
    </source>
</reference>
<feature type="domain" description="DUF4216" evidence="2">
    <location>
        <begin position="511"/>
        <end position="587"/>
    </location>
</feature>
<sequence length="848" mass="97306">MRWHSLEGSQDGLMRHPRDSQAWKTFDLLHPEFAADPRNVRLGLASDGFNPFGAMATNYSIWPVVLIPYNRPPWECMKQTSFVLSMIIPGKQLPDSCRLKHSRKWCFMGHRRFLERGHRFRLQRVRFNGKIEQREPPIALSGSDILKQVEGINVNFGKAPVLNDKGKRARRQTVNEDRSRQWRKRSIFFDLPYWETNLLRHNLDLMHIEKNVCENVIYTLLNDSEKSKDNIKARKDLREMGIRKELWADENGSYRPSLFTILNTKKGGFKKDIFLRTLKNVKMPDGYASNISRCIDLKQRKLFNMKSHDFHILMLHLLPIAIRNILPDKVTAVLIELSSFFRQLCAKSLSPIDLDRLQSRHFLTMNHLEMLFPPTFFTIMVHLTCHLASEIKLGGPKQCRWMYPVESTEIEKIVNKDFIDWFPGKIVNPDISNTVSDDLKFLANGPAQHARRFTSFNINGFKFRTLEQENGLTTQNNGVFLTSSTSCLASGADRNLRQADLPYYGKLEDIIELNYYGRFRVTLFKCKWADTTKDRGFRTDAWGFSSVNFSRLIHTGDREEHDPYIEASQAQMVYYVDDEVNKGWSTVVHLKPRDLYDMGGEGDNEFPENEPFPVQDLDQHFGDVNDLLLCREDETDEILKMPKQNRVKNQFKSVKERSSLVPRQPSQAQASSSTSYRVSLHSTLPTQPTQHVISVDGVSSQHGVPSSSDGVSSQHVVSSSSSDGVSSQPVIPSSSSGAVSSRQTGRSTSNEEPHWFVDVIDERQVIKTIRLKVKDVHNLDKGLRIIVEFDEYHAAIGKSAGLIAGVLGQLATNPMYFPIGFEKWQSMPKSYLDRVFNDIIVPRSFFYD</sequence>
<evidence type="ECO:0008006" key="6">
    <source>
        <dbReference type="Google" id="ProtNLM"/>
    </source>
</evidence>
<evidence type="ECO:0000313" key="5">
    <source>
        <dbReference type="Proteomes" id="UP000187609"/>
    </source>
</evidence>
<name>A0A1J6KNU0_NICAT</name>
<dbReference type="PANTHER" id="PTHR48258">
    <property type="entry name" value="DUF4218 DOMAIN-CONTAINING PROTEIN-RELATED"/>
    <property type="match status" value="1"/>
</dbReference>
<feature type="compositionally biased region" description="Low complexity" evidence="1">
    <location>
        <begin position="702"/>
        <end position="741"/>
    </location>
</feature>
<dbReference type="Gramene" id="OIT26536">
    <property type="protein sequence ID" value="OIT26536"/>
    <property type="gene ID" value="A4A49_41017"/>
</dbReference>
<dbReference type="Proteomes" id="UP000187609">
    <property type="component" value="Unassembled WGS sequence"/>
</dbReference>
<dbReference type="InterPro" id="IPR025312">
    <property type="entry name" value="DUF4216"/>
</dbReference>
<evidence type="ECO:0000259" key="3">
    <source>
        <dbReference type="Pfam" id="PF13960"/>
    </source>
</evidence>
<protein>
    <recommendedName>
        <fullName evidence="6">DUF4216 domain-containing protein</fullName>
    </recommendedName>
</protein>
<proteinExistence type="predicted"/>